<accession>A0A6G5QNC2</accession>
<dbReference type="InterPro" id="IPR013783">
    <property type="entry name" value="Ig-like_fold"/>
</dbReference>
<feature type="signal peptide" evidence="1">
    <location>
        <begin position="1"/>
        <end position="23"/>
    </location>
</feature>
<dbReference type="KEGG" id="crx:CRECT_1607"/>
<feature type="domain" description="Fibronectin type-III" evidence="2">
    <location>
        <begin position="130"/>
        <end position="225"/>
    </location>
</feature>
<feature type="chain" id="PRO_5026223815" evidence="1">
    <location>
        <begin position="24"/>
        <end position="405"/>
    </location>
</feature>
<reference evidence="3 4" key="1">
    <citation type="submission" date="2016-07" db="EMBL/GenBank/DDBJ databases">
        <title>Comparative genomics of the Campylobacter concisus group.</title>
        <authorList>
            <person name="Miller W.G."/>
            <person name="Yee E."/>
            <person name="Chapman M.H."/>
            <person name="Huynh S."/>
            <person name="Bono J.L."/>
            <person name="On S.L.W."/>
            <person name="StLeger J."/>
            <person name="Foster G."/>
            <person name="Parker C.T."/>
        </authorList>
    </citation>
    <scope>NUCLEOTIDE SEQUENCE [LARGE SCALE GENOMIC DNA]</scope>
    <source>
        <strain evidence="3 4">ATCC 33238</strain>
    </source>
</reference>
<dbReference type="InterPro" id="IPR036116">
    <property type="entry name" value="FN3_sf"/>
</dbReference>
<dbReference type="GO" id="GO:0016020">
    <property type="term" value="C:membrane"/>
    <property type="evidence" value="ECO:0007669"/>
    <property type="project" value="UniProtKB-SubCell"/>
</dbReference>
<evidence type="ECO:0000256" key="1">
    <source>
        <dbReference type="SAM" id="SignalP"/>
    </source>
</evidence>
<name>A0A6G5QNC2_CAMRE</name>
<dbReference type="PROSITE" id="PS51257">
    <property type="entry name" value="PROKAR_LIPOPROTEIN"/>
    <property type="match status" value="1"/>
</dbReference>
<dbReference type="InterPro" id="IPR003961">
    <property type="entry name" value="FN3_dom"/>
</dbReference>
<organism evidence="3 4">
    <name type="scientific">Campylobacter rectus</name>
    <name type="common">Wolinella recta</name>
    <dbReference type="NCBI Taxonomy" id="203"/>
    <lineage>
        <taxon>Bacteria</taxon>
        <taxon>Pseudomonadati</taxon>
        <taxon>Campylobacterota</taxon>
        <taxon>Epsilonproteobacteria</taxon>
        <taxon>Campylobacterales</taxon>
        <taxon>Campylobacteraceae</taxon>
        <taxon>Campylobacter</taxon>
    </lineage>
</organism>
<dbReference type="PANTHER" id="PTHR46957:SF3">
    <property type="entry name" value="CYTOKINE RECEPTOR"/>
    <property type="match status" value="1"/>
</dbReference>
<evidence type="ECO:0000313" key="4">
    <source>
        <dbReference type="Proteomes" id="UP000502377"/>
    </source>
</evidence>
<protein>
    <submittedName>
        <fullName evidence="3">Fibronectin type III domain-containing protein</fullName>
    </submittedName>
</protein>
<dbReference type="CDD" id="cd00063">
    <property type="entry name" value="FN3"/>
    <property type="match status" value="1"/>
</dbReference>
<dbReference type="SUPFAM" id="SSF49265">
    <property type="entry name" value="Fibronectin type III"/>
    <property type="match status" value="2"/>
</dbReference>
<evidence type="ECO:0000259" key="2">
    <source>
        <dbReference type="PROSITE" id="PS50853"/>
    </source>
</evidence>
<evidence type="ECO:0000313" key="3">
    <source>
        <dbReference type="EMBL" id="QCD47243.1"/>
    </source>
</evidence>
<dbReference type="PROSITE" id="PS50853">
    <property type="entry name" value="FN3"/>
    <property type="match status" value="2"/>
</dbReference>
<dbReference type="RefSeq" id="WP_227932253.1">
    <property type="nucleotide sequence ID" value="NZ_CP012543.1"/>
</dbReference>
<dbReference type="EMBL" id="CP012543">
    <property type="protein sequence ID" value="QCD47243.1"/>
    <property type="molecule type" value="Genomic_DNA"/>
</dbReference>
<dbReference type="InterPro" id="IPR050713">
    <property type="entry name" value="RTP_Phos/Ushers"/>
</dbReference>
<proteinExistence type="predicted"/>
<keyword evidence="1" id="KW-0732">Signal</keyword>
<sequence>MKRLISWGLASSLVIVMSGCVSSSAPTQINANLPTIQNLKTISDMTEVGFEWTPTPTSNVAGYYLYRSNPNENNGKMKVVADIKDRFASHYVDANLAPETTYSYEMRTYSENKQISDVGVVISATTKPLIDSVPFVRALTNLPERVKLIWRPHPDLRVASYLVEKADISKENWRQIAEIKGRLNAEFIDNDVKSGRSYKYRVFVKTNNGTVSKPSQIIDSTTKQLPSEVINAQATKNAPKKIILTWDSVASDDFGYYKIYSTSNKFLPYTYLIKTTSNSYEDLINENGATRYYKITIVDKDGLESKKPGEPVVGMTLAAIEAPVISSIVGDSTAVKLTWDASEKAQSFTVIREGGGSEQKFTNITGNEFVDNSVAYGQKYSYKVIAVDEYGINSDASAKAEIAIE</sequence>
<gene>
    <name evidence="3" type="primary">flpA</name>
    <name evidence="3" type="ORF">CRECT_1607</name>
</gene>
<dbReference type="Gene3D" id="2.60.40.10">
    <property type="entry name" value="Immunoglobulins"/>
    <property type="match status" value="4"/>
</dbReference>
<dbReference type="SMART" id="SM00060">
    <property type="entry name" value="FN3"/>
    <property type="match status" value="3"/>
</dbReference>
<feature type="domain" description="Fibronectin type-III" evidence="2">
    <location>
        <begin position="33"/>
        <end position="129"/>
    </location>
</feature>
<dbReference type="AlphaFoldDB" id="A0A6G5QNC2"/>
<dbReference type="Proteomes" id="UP000502377">
    <property type="component" value="Chromosome"/>
</dbReference>
<dbReference type="PANTHER" id="PTHR46957">
    <property type="entry name" value="CYTOKINE RECEPTOR"/>
    <property type="match status" value="1"/>
</dbReference>